<dbReference type="KEGG" id="bliq:INP51_04900"/>
<proteinExistence type="predicted"/>
<organism evidence="8 9">
    <name type="scientific">Blautia liquoris</name>
    <dbReference type="NCBI Taxonomy" id="2779518"/>
    <lineage>
        <taxon>Bacteria</taxon>
        <taxon>Bacillati</taxon>
        <taxon>Bacillota</taxon>
        <taxon>Clostridia</taxon>
        <taxon>Lachnospirales</taxon>
        <taxon>Lachnospiraceae</taxon>
        <taxon>Blautia</taxon>
    </lineage>
</organism>
<dbReference type="PANTHER" id="PTHR43409">
    <property type="entry name" value="ANAEROBIC MAGNESIUM-PROTOPORPHYRIN IX MONOMETHYL ESTER CYCLASE-RELATED"/>
    <property type="match status" value="1"/>
</dbReference>
<keyword evidence="3" id="KW-0479">Metal-binding</keyword>
<dbReference type="Gene3D" id="3.80.30.20">
    <property type="entry name" value="tm_1862 like domain"/>
    <property type="match status" value="1"/>
</dbReference>
<keyword evidence="4" id="KW-0408">Iron</keyword>
<evidence type="ECO:0000259" key="6">
    <source>
        <dbReference type="PROSITE" id="PS51332"/>
    </source>
</evidence>
<keyword evidence="2" id="KW-0949">S-adenosyl-L-methionine</keyword>
<dbReference type="PANTHER" id="PTHR43409:SF16">
    <property type="entry name" value="SLR0320 PROTEIN"/>
    <property type="match status" value="1"/>
</dbReference>
<dbReference type="CDD" id="cd01335">
    <property type="entry name" value="Radical_SAM"/>
    <property type="match status" value="1"/>
</dbReference>
<dbReference type="Pfam" id="PF02310">
    <property type="entry name" value="B12-binding"/>
    <property type="match status" value="1"/>
</dbReference>
<dbReference type="EMBL" id="CP063304">
    <property type="protein sequence ID" value="QOV20290.1"/>
    <property type="molecule type" value="Genomic_DNA"/>
</dbReference>
<dbReference type="PROSITE" id="PS51918">
    <property type="entry name" value="RADICAL_SAM"/>
    <property type="match status" value="1"/>
</dbReference>
<protein>
    <submittedName>
        <fullName evidence="8">B12-binding domain-containing radical SAM protein</fullName>
    </submittedName>
</protein>
<dbReference type="SUPFAM" id="SSF102114">
    <property type="entry name" value="Radical SAM enzymes"/>
    <property type="match status" value="1"/>
</dbReference>
<dbReference type="SMART" id="SM00729">
    <property type="entry name" value="Elp3"/>
    <property type="match status" value="1"/>
</dbReference>
<dbReference type="PROSITE" id="PS51332">
    <property type="entry name" value="B12_BINDING"/>
    <property type="match status" value="1"/>
</dbReference>
<dbReference type="InterPro" id="IPR058240">
    <property type="entry name" value="rSAM_sf"/>
</dbReference>
<evidence type="ECO:0000256" key="5">
    <source>
        <dbReference type="ARBA" id="ARBA00023014"/>
    </source>
</evidence>
<name>A0A7M2RLS4_9FIRM</name>
<dbReference type="Gene3D" id="3.40.50.280">
    <property type="entry name" value="Cobalamin-binding domain"/>
    <property type="match status" value="1"/>
</dbReference>
<gene>
    <name evidence="8" type="ORF">INP51_04900</name>
</gene>
<dbReference type="SFLD" id="SFLDG01123">
    <property type="entry name" value="methyltransferase_(Class_B)"/>
    <property type="match status" value="1"/>
</dbReference>
<dbReference type="Proteomes" id="UP000593601">
    <property type="component" value="Chromosome"/>
</dbReference>
<dbReference type="Pfam" id="PF13311">
    <property type="entry name" value="DUF4080"/>
    <property type="match status" value="1"/>
</dbReference>
<sequence length="575" mass="68149">MRRILLVAVNAKYIHSNLAVYSLKAYAKTKGIPVDLAEYTINQQKDEIMKGIFQYQPDLLCFSCYVWNISFVRELIMDLHKVLPKTKIWVGGPEVSFDADKVLQENAAIDGVMRGEGEKTFARLAAYFCKSKESNKKLENISGLTYMGEKGEIYRNPDCEIMDLSDVPFPYENLDYFDHRIIYYESSRGCPFNCSYCLSSVDKRLRFRDVNLVKKELRFFLDRQVHQVKFVDRTFNCNREHAMEIWKFLLEQDNGITNFHFEIAADLITREELQLFKRMRPGLIQLEIGVQSTNPETVAEIHRKMDFQKVAGRVLEIQKYHNINQHLDLIAGLPYEDYDSFANSFQDVYRLHPEQLQLGFLKVLKGSYMGAHIEEYEGKYHAKEPYEILSTRWLPYFDVLRLKQVEEMVEVYYNSGQYTNLLARIEKKYDNMFYFFEQLGSYYEEHGFFAASHTRIRRYEILMAFLQKHFPKETDIIKELAVLDIYARENAKSRPDFATDQKEYKRFFRELFKKEEETRELLPDYKNYDAKQLMKMTHVEVVTSIYDQPKAFLFDYRQRDPINGSARIIDVTDKM</sequence>
<dbReference type="InterPro" id="IPR006638">
    <property type="entry name" value="Elp3/MiaA/NifB-like_rSAM"/>
</dbReference>
<dbReference type="SUPFAM" id="SSF52242">
    <property type="entry name" value="Cobalamin (vitamin B12)-binding domain"/>
    <property type="match status" value="1"/>
</dbReference>
<dbReference type="AlphaFoldDB" id="A0A7M2RLS4"/>
<dbReference type="GO" id="GO:0051539">
    <property type="term" value="F:4 iron, 4 sulfur cluster binding"/>
    <property type="evidence" value="ECO:0007669"/>
    <property type="project" value="UniProtKB-KW"/>
</dbReference>
<dbReference type="GO" id="GO:0031419">
    <property type="term" value="F:cobalamin binding"/>
    <property type="evidence" value="ECO:0007669"/>
    <property type="project" value="InterPro"/>
</dbReference>
<dbReference type="Pfam" id="PF04055">
    <property type="entry name" value="Radical_SAM"/>
    <property type="match status" value="1"/>
</dbReference>
<evidence type="ECO:0000259" key="7">
    <source>
        <dbReference type="PROSITE" id="PS51918"/>
    </source>
</evidence>
<dbReference type="InterPro" id="IPR023404">
    <property type="entry name" value="rSAM_horseshoe"/>
</dbReference>
<dbReference type="InterPro" id="IPR036724">
    <property type="entry name" value="Cobalamin-bd_sf"/>
</dbReference>
<keyword evidence="5" id="KW-0411">Iron-sulfur</keyword>
<evidence type="ECO:0000256" key="3">
    <source>
        <dbReference type="ARBA" id="ARBA00022723"/>
    </source>
</evidence>
<dbReference type="InterPro" id="IPR034466">
    <property type="entry name" value="Methyltransferase_Class_B"/>
</dbReference>
<accession>A0A7M2RLS4</accession>
<evidence type="ECO:0000313" key="8">
    <source>
        <dbReference type="EMBL" id="QOV20290.1"/>
    </source>
</evidence>
<evidence type="ECO:0000256" key="1">
    <source>
        <dbReference type="ARBA" id="ARBA00001966"/>
    </source>
</evidence>
<keyword evidence="9" id="KW-1185">Reference proteome</keyword>
<dbReference type="GO" id="GO:0003824">
    <property type="term" value="F:catalytic activity"/>
    <property type="evidence" value="ECO:0007669"/>
    <property type="project" value="InterPro"/>
</dbReference>
<dbReference type="GO" id="GO:0046872">
    <property type="term" value="F:metal ion binding"/>
    <property type="evidence" value="ECO:0007669"/>
    <property type="project" value="UniProtKB-KW"/>
</dbReference>
<reference evidence="8 9" key="1">
    <citation type="submission" date="2020-10" db="EMBL/GenBank/DDBJ databases">
        <title>Blautia liquoris sp.nov., isolated from the mud in a fermentation cellar used for the production of Chinese strong-flavoured liquor.</title>
        <authorList>
            <person name="Lu L."/>
        </authorList>
    </citation>
    <scope>NUCLEOTIDE SEQUENCE [LARGE SCALE GENOMIC DNA]</scope>
    <source>
        <strain evidence="8 9">LZLJ-3</strain>
    </source>
</reference>
<evidence type="ECO:0000256" key="2">
    <source>
        <dbReference type="ARBA" id="ARBA00022691"/>
    </source>
</evidence>
<evidence type="ECO:0000256" key="4">
    <source>
        <dbReference type="ARBA" id="ARBA00023004"/>
    </source>
</evidence>
<dbReference type="InterPro" id="IPR007197">
    <property type="entry name" value="rSAM"/>
</dbReference>
<evidence type="ECO:0000313" key="9">
    <source>
        <dbReference type="Proteomes" id="UP000593601"/>
    </source>
</evidence>
<feature type="domain" description="B12-binding" evidence="6">
    <location>
        <begin position="2"/>
        <end position="135"/>
    </location>
</feature>
<dbReference type="InterPro" id="IPR051198">
    <property type="entry name" value="BchE-like"/>
</dbReference>
<dbReference type="InterPro" id="IPR006158">
    <property type="entry name" value="Cobalamin-bd"/>
</dbReference>
<feature type="domain" description="Radical SAM core" evidence="7">
    <location>
        <begin position="176"/>
        <end position="406"/>
    </location>
</feature>
<dbReference type="RefSeq" id="WP_193736610.1">
    <property type="nucleotide sequence ID" value="NZ_CP063304.1"/>
</dbReference>
<comment type="cofactor">
    <cofactor evidence="1">
        <name>[4Fe-4S] cluster</name>
        <dbReference type="ChEBI" id="CHEBI:49883"/>
    </cofactor>
</comment>
<dbReference type="InterPro" id="IPR025288">
    <property type="entry name" value="DUF4080"/>
</dbReference>
<dbReference type="SFLD" id="SFLDS00029">
    <property type="entry name" value="Radical_SAM"/>
    <property type="match status" value="1"/>
</dbReference>
<dbReference type="GO" id="GO:0005829">
    <property type="term" value="C:cytosol"/>
    <property type="evidence" value="ECO:0007669"/>
    <property type="project" value="TreeGrafter"/>
</dbReference>
<dbReference type="SFLD" id="SFLDG01082">
    <property type="entry name" value="B12-binding_domain_containing"/>
    <property type="match status" value="1"/>
</dbReference>
<dbReference type="CDD" id="cd02068">
    <property type="entry name" value="radical_SAM_B12_BD"/>
    <property type="match status" value="1"/>
</dbReference>